<dbReference type="EMBL" id="JBEPMA010000011">
    <property type="protein sequence ID" value="MET3617930.1"/>
    <property type="molecule type" value="Genomic_DNA"/>
</dbReference>
<reference evidence="5 6" key="1">
    <citation type="submission" date="2024-06" db="EMBL/GenBank/DDBJ databases">
        <title>Genomic Encyclopedia of Type Strains, Phase IV (KMG-IV): sequencing the most valuable type-strain genomes for metagenomic binning, comparative biology and taxonomic classification.</title>
        <authorList>
            <person name="Goeker M."/>
        </authorList>
    </citation>
    <scope>NUCLEOTIDE SEQUENCE [LARGE SCALE GENOMIC DNA]</scope>
    <source>
        <strain evidence="5 6">DSM 21460</strain>
    </source>
</reference>
<sequence length="315" mass="34857">MSSIDVINGGILTTIQDSGRYGYQELGIPTSGVMDDYNYKLANILVGNDLDEAVLEMIYFGPALKFNEDMVVAITGANMSPKINGKEVPMFESIEVKAGDSLQFGKMIEGLRGYIAFSGSIDVPVVNGSKSTHTKTKMGGLDGRALKAKDELNIIRPKELPKHRRIPEQYLPKFSKFNVLRVVLGPQDDYFTEKGIHDLFRSGGYQVTKEFDRMGIRLKGEKIEHKETADIISDGTAFGSIQVPANGQPIILVADRQTTGGYTKIGTVISADLHKLAHMNFLDKVVFDRVSVDEANKIAREYNETFNKIIEESIL</sequence>
<keyword evidence="6" id="KW-1185">Reference proteome</keyword>
<dbReference type="Pfam" id="PF02626">
    <property type="entry name" value="CT_A_B"/>
    <property type="match status" value="1"/>
</dbReference>
<organism evidence="5 6">
    <name type="scientific">Peptoniphilus olsenii</name>
    <dbReference type="NCBI Taxonomy" id="411570"/>
    <lineage>
        <taxon>Bacteria</taxon>
        <taxon>Bacillati</taxon>
        <taxon>Bacillota</taxon>
        <taxon>Tissierellia</taxon>
        <taxon>Tissierellales</taxon>
        <taxon>Peptoniphilaceae</taxon>
        <taxon>Peptoniphilus</taxon>
    </lineage>
</organism>
<dbReference type="SUPFAM" id="SSF50891">
    <property type="entry name" value="Cyclophilin-like"/>
    <property type="match status" value="1"/>
</dbReference>
<evidence type="ECO:0000313" key="5">
    <source>
        <dbReference type="EMBL" id="MET3617930.1"/>
    </source>
</evidence>
<dbReference type="SMART" id="SM00797">
    <property type="entry name" value="AHS2"/>
    <property type="match status" value="1"/>
</dbReference>
<dbReference type="Gene3D" id="2.40.100.10">
    <property type="entry name" value="Cyclophilin-like"/>
    <property type="match status" value="1"/>
</dbReference>
<name>A0ABV2JDD8_9FIRM</name>
<dbReference type="InterPro" id="IPR003778">
    <property type="entry name" value="CT_A_B"/>
</dbReference>
<keyword evidence="3" id="KW-0067">ATP-binding</keyword>
<evidence type="ECO:0000256" key="1">
    <source>
        <dbReference type="ARBA" id="ARBA00022741"/>
    </source>
</evidence>
<dbReference type="PANTHER" id="PTHR43309:SF5">
    <property type="entry name" value="5-OXOPROLINASE SUBUNIT C"/>
    <property type="match status" value="1"/>
</dbReference>
<proteinExistence type="predicted"/>
<dbReference type="Proteomes" id="UP001549162">
    <property type="component" value="Unassembled WGS sequence"/>
</dbReference>
<dbReference type="RefSeq" id="WP_354368822.1">
    <property type="nucleotide sequence ID" value="NZ_JBEPMA010000011.1"/>
</dbReference>
<evidence type="ECO:0000259" key="4">
    <source>
        <dbReference type="SMART" id="SM00797"/>
    </source>
</evidence>
<feature type="domain" description="Carboxyltransferase" evidence="4">
    <location>
        <begin position="25"/>
        <end position="305"/>
    </location>
</feature>
<dbReference type="InterPro" id="IPR052708">
    <property type="entry name" value="PxpC"/>
</dbReference>
<evidence type="ECO:0000313" key="6">
    <source>
        <dbReference type="Proteomes" id="UP001549162"/>
    </source>
</evidence>
<keyword evidence="1" id="KW-0547">Nucleotide-binding</keyword>
<evidence type="ECO:0000256" key="2">
    <source>
        <dbReference type="ARBA" id="ARBA00022801"/>
    </source>
</evidence>
<gene>
    <name evidence="5" type="ORF">ABID14_001565</name>
</gene>
<protein>
    <submittedName>
        <fullName evidence="5">Biotin-dependent carboxylase-like uncharacterized protein</fullName>
    </submittedName>
</protein>
<keyword evidence="2" id="KW-0378">Hydrolase</keyword>
<dbReference type="PANTHER" id="PTHR43309">
    <property type="entry name" value="5-OXOPROLINASE SUBUNIT C"/>
    <property type="match status" value="1"/>
</dbReference>
<accession>A0ABV2JDD8</accession>
<dbReference type="InterPro" id="IPR029000">
    <property type="entry name" value="Cyclophilin-like_dom_sf"/>
</dbReference>
<evidence type="ECO:0000256" key="3">
    <source>
        <dbReference type="ARBA" id="ARBA00022840"/>
    </source>
</evidence>
<comment type="caution">
    <text evidence="5">The sequence shown here is derived from an EMBL/GenBank/DDBJ whole genome shotgun (WGS) entry which is preliminary data.</text>
</comment>
<dbReference type="NCBIfam" id="TIGR00724">
    <property type="entry name" value="urea_amlyse_rel"/>
    <property type="match status" value="1"/>
</dbReference>